<evidence type="ECO:0000259" key="9">
    <source>
        <dbReference type="PROSITE" id="PS51362"/>
    </source>
</evidence>
<dbReference type="InterPro" id="IPR029034">
    <property type="entry name" value="Cystine-knot_cytokine"/>
</dbReference>
<dbReference type="InterPro" id="IPR015615">
    <property type="entry name" value="TGF-beta-rel"/>
</dbReference>
<evidence type="ECO:0000256" key="7">
    <source>
        <dbReference type="ARBA" id="ARBA00023180"/>
    </source>
</evidence>
<dbReference type="GO" id="GO:0008083">
    <property type="term" value="F:growth factor activity"/>
    <property type="evidence" value="ECO:0007669"/>
    <property type="project" value="UniProtKB-KW"/>
</dbReference>
<evidence type="ECO:0000256" key="3">
    <source>
        <dbReference type="ARBA" id="ARBA00022525"/>
    </source>
</evidence>
<name>A0A6I9YYR7_9SAUR</name>
<keyword evidence="7" id="KW-0325">Glycoprotein</keyword>
<keyword evidence="4" id="KW-0732">Signal</keyword>
<proteinExistence type="inferred from homology"/>
<keyword evidence="10" id="KW-1185">Reference proteome</keyword>
<evidence type="ECO:0000256" key="8">
    <source>
        <dbReference type="RuleBase" id="RU000354"/>
    </source>
</evidence>
<protein>
    <submittedName>
        <fullName evidence="11">Inhibin beta A chain-like</fullName>
    </submittedName>
</protein>
<dbReference type="PROSITE" id="PS00250">
    <property type="entry name" value="TGF_BETA_1"/>
    <property type="match status" value="1"/>
</dbReference>
<sequence>MMMFQQKGARGRKNYILHSPARKMLHFEISKEGSDLSVVAQADVWLFLKVSKANQTRTKVTIQLYQQQKLAKCSSQLETEVIIAGSLKRHPLFKAGDSHQRKDSSTWGVTWILKVASLVPALWRCLMALALRACLVGSVQSHRPFLMLLARQSEDRQHRRRRRGLECDGKVNICYKKHFFVSFRDIDWNDWIIAPQGYHANYCEGDCPSHTAGTSGFTLSFHSTVTNHYRMRGHSPFSNLKSCYVPTKPRPMSMLYYDDGQNIVKKDIQNMIVEECGCT</sequence>
<reference evidence="11" key="1">
    <citation type="submission" date="2025-08" db="UniProtKB">
        <authorList>
            <consortium name="RefSeq"/>
        </authorList>
    </citation>
    <scope>IDENTIFICATION</scope>
    <source>
        <tissue evidence="11">Skeletal muscle</tissue>
    </source>
</reference>
<dbReference type="Proteomes" id="UP000504617">
    <property type="component" value="Unplaced"/>
</dbReference>
<organism evidence="10 11">
    <name type="scientific">Thamnophis sirtalis</name>
    <dbReference type="NCBI Taxonomy" id="35019"/>
    <lineage>
        <taxon>Eukaryota</taxon>
        <taxon>Metazoa</taxon>
        <taxon>Chordata</taxon>
        <taxon>Craniata</taxon>
        <taxon>Vertebrata</taxon>
        <taxon>Euteleostomi</taxon>
        <taxon>Lepidosauria</taxon>
        <taxon>Squamata</taxon>
        <taxon>Bifurcata</taxon>
        <taxon>Unidentata</taxon>
        <taxon>Episquamata</taxon>
        <taxon>Toxicofera</taxon>
        <taxon>Serpentes</taxon>
        <taxon>Colubroidea</taxon>
        <taxon>Colubridae</taxon>
        <taxon>Natricinae</taxon>
        <taxon>Thamnophis</taxon>
    </lineage>
</organism>
<dbReference type="FunFam" id="2.10.90.10:FF:000005">
    <property type="entry name" value="Inhibin beta A chain"/>
    <property type="match status" value="1"/>
</dbReference>
<dbReference type="PROSITE" id="PS51362">
    <property type="entry name" value="TGF_BETA_2"/>
    <property type="match status" value="1"/>
</dbReference>
<keyword evidence="3" id="KW-0964">Secreted</keyword>
<dbReference type="PANTHER" id="PTHR11848">
    <property type="entry name" value="TGF-BETA FAMILY"/>
    <property type="match status" value="1"/>
</dbReference>
<keyword evidence="6" id="KW-1015">Disulfide bond</keyword>
<dbReference type="Gene3D" id="2.10.90.10">
    <property type="entry name" value="Cystine-knot cytokines"/>
    <property type="match status" value="1"/>
</dbReference>
<evidence type="ECO:0000313" key="11">
    <source>
        <dbReference type="RefSeq" id="XP_013929848.1"/>
    </source>
</evidence>
<feature type="domain" description="TGF-beta family profile" evidence="9">
    <location>
        <begin position="159"/>
        <end position="279"/>
    </location>
</feature>
<evidence type="ECO:0000256" key="6">
    <source>
        <dbReference type="ARBA" id="ARBA00023157"/>
    </source>
</evidence>
<dbReference type="AlphaFoldDB" id="A0A6I9YYR7"/>
<dbReference type="PANTHER" id="PTHR11848:SF133">
    <property type="entry name" value="INHIBIN BETA A CHAIN"/>
    <property type="match status" value="1"/>
</dbReference>
<comment type="subcellular location">
    <subcellularLocation>
        <location evidence="1">Secreted</location>
    </subcellularLocation>
</comment>
<dbReference type="InterPro" id="IPR001839">
    <property type="entry name" value="TGF-b_C"/>
</dbReference>
<gene>
    <name evidence="11" type="primary">LOC106555503</name>
</gene>
<dbReference type="Pfam" id="PF00019">
    <property type="entry name" value="TGF_beta"/>
    <property type="match status" value="1"/>
</dbReference>
<dbReference type="SUPFAM" id="SSF57501">
    <property type="entry name" value="Cystine-knot cytokines"/>
    <property type="match status" value="1"/>
</dbReference>
<evidence type="ECO:0000256" key="2">
    <source>
        <dbReference type="ARBA" id="ARBA00006656"/>
    </source>
</evidence>
<evidence type="ECO:0000313" key="10">
    <source>
        <dbReference type="Proteomes" id="UP000504617"/>
    </source>
</evidence>
<dbReference type="GeneID" id="106555503"/>
<dbReference type="GO" id="GO:0005615">
    <property type="term" value="C:extracellular space"/>
    <property type="evidence" value="ECO:0007669"/>
    <property type="project" value="TreeGrafter"/>
</dbReference>
<dbReference type="RefSeq" id="XP_013929848.1">
    <property type="nucleotide sequence ID" value="XM_014074373.1"/>
</dbReference>
<evidence type="ECO:0000256" key="1">
    <source>
        <dbReference type="ARBA" id="ARBA00004613"/>
    </source>
</evidence>
<keyword evidence="5 8" id="KW-0339">Growth factor</keyword>
<dbReference type="SMART" id="SM00204">
    <property type="entry name" value="TGFB"/>
    <property type="match status" value="1"/>
</dbReference>
<accession>A0A6I9YYR7</accession>
<dbReference type="KEGG" id="tsr:106555503"/>
<dbReference type="GO" id="GO:0005125">
    <property type="term" value="F:cytokine activity"/>
    <property type="evidence" value="ECO:0007669"/>
    <property type="project" value="TreeGrafter"/>
</dbReference>
<evidence type="ECO:0000256" key="4">
    <source>
        <dbReference type="ARBA" id="ARBA00022729"/>
    </source>
</evidence>
<evidence type="ECO:0000256" key="5">
    <source>
        <dbReference type="ARBA" id="ARBA00023030"/>
    </source>
</evidence>
<dbReference type="InterPro" id="IPR017948">
    <property type="entry name" value="TGFb_CS"/>
</dbReference>
<dbReference type="OrthoDB" id="6516235at2759"/>
<comment type="similarity">
    <text evidence="2 8">Belongs to the TGF-beta family.</text>
</comment>